<gene>
    <name evidence="4" type="ORF">GCM10022262_23280</name>
</gene>
<name>A0ABP8EW28_9MICO</name>
<comment type="caution">
    <text evidence="4">The sequence shown here is derived from an EMBL/GenBank/DDBJ whole genome shotgun (WGS) entry which is preliminary data.</text>
</comment>
<keyword evidence="2" id="KW-0012">Acyltransferase</keyword>
<dbReference type="PANTHER" id="PTHR43072:SF23">
    <property type="entry name" value="UPF0039 PROTEIN C11D3.02C"/>
    <property type="match status" value="1"/>
</dbReference>
<dbReference type="Gene3D" id="3.40.630.30">
    <property type="match status" value="1"/>
</dbReference>
<organism evidence="4 5">
    <name type="scientific">Georgenia daeguensis</name>
    <dbReference type="NCBI Taxonomy" id="908355"/>
    <lineage>
        <taxon>Bacteria</taxon>
        <taxon>Bacillati</taxon>
        <taxon>Actinomycetota</taxon>
        <taxon>Actinomycetes</taxon>
        <taxon>Micrococcales</taxon>
        <taxon>Bogoriellaceae</taxon>
        <taxon>Georgenia</taxon>
    </lineage>
</organism>
<dbReference type="SUPFAM" id="SSF55729">
    <property type="entry name" value="Acyl-CoA N-acyltransferases (Nat)"/>
    <property type="match status" value="1"/>
</dbReference>
<dbReference type="CDD" id="cd04301">
    <property type="entry name" value="NAT_SF"/>
    <property type="match status" value="1"/>
</dbReference>
<evidence type="ECO:0000259" key="3">
    <source>
        <dbReference type="PROSITE" id="PS51186"/>
    </source>
</evidence>
<dbReference type="Pfam" id="PF00583">
    <property type="entry name" value="Acetyltransf_1"/>
    <property type="match status" value="1"/>
</dbReference>
<dbReference type="EMBL" id="BAABBA010000010">
    <property type="protein sequence ID" value="GAA4287968.1"/>
    <property type="molecule type" value="Genomic_DNA"/>
</dbReference>
<keyword evidence="5" id="KW-1185">Reference proteome</keyword>
<dbReference type="InterPro" id="IPR000182">
    <property type="entry name" value="GNAT_dom"/>
</dbReference>
<protein>
    <submittedName>
        <fullName evidence="4">GNAT family N-acetyltransferase</fullName>
    </submittedName>
</protein>
<proteinExistence type="predicted"/>
<sequence>MTALLTLAAMKPVHWPEVEAVYAAGIATGHATFETTTPSWQAFDAGHLADHRFVCLDGAGTVLGWAAVSPVSARAVYAGVVEHSVYVDPAARGRGVGRALLDGLVRSTEAAGIWTLQASVFPENVASLALHSASGFRRIGTRRRIARMTSGPLAGQWRDTVLLERRSAEAGT</sequence>
<evidence type="ECO:0000313" key="5">
    <source>
        <dbReference type="Proteomes" id="UP001499841"/>
    </source>
</evidence>
<dbReference type="PROSITE" id="PS51186">
    <property type="entry name" value="GNAT"/>
    <property type="match status" value="1"/>
</dbReference>
<dbReference type="Proteomes" id="UP001499841">
    <property type="component" value="Unassembled WGS sequence"/>
</dbReference>
<dbReference type="RefSeq" id="WP_345041290.1">
    <property type="nucleotide sequence ID" value="NZ_BAABBA010000010.1"/>
</dbReference>
<dbReference type="PANTHER" id="PTHR43072">
    <property type="entry name" value="N-ACETYLTRANSFERASE"/>
    <property type="match status" value="1"/>
</dbReference>
<feature type="domain" description="N-acetyltransferase" evidence="3">
    <location>
        <begin position="5"/>
        <end position="164"/>
    </location>
</feature>
<evidence type="ECO:0000256" key="1">
    <source>
        <dbReference type="ARBA" id="ARBA00022679"/>
    </source>
</evidence>
<keyword evidence="1" id="KW-0808">Transferase</keyword>
<reference evidence="5" key="1">
    <citation type="journal article" date="2019" name="Int. J. Syst. Evol. Microbiol.">
        <title>The Global Catalogue of Microorganisms (GCM) 10K type strain sequencing project: providing services to taxonomists for standard genome sequencing and annotation.</title>
        <authorList>
            <consortium name="The Broad Institute Genomics Platform"/>
            <consortium name="The Broad Institute Genome Sequencing Center for Infectious Disease"/>
            <person name="Wu L."/>
            <person name="Ma J."/>
        </authorList>
    </citation>
    <scope>NUCLEOTIDE SEQUENCE [LARGE SCALE GENOMIC DNA]</scope>
    <source>
        <strain evidence="5">JCM 17459</strain>
    </source>
</reference>
<accession>A0ABP8EW28</accession>
<dbReference type="InterPro" id="IPR016181">
    <property type="entry name" value="Acyl_CoA_acyltransferase"/>
</dbReference>
<evidence type="ECO:0000256" key="2">
    <source>
        <dbReference type="ARBA" id="ARBA00023315"/>
    </source>
</evidence>
<evidence type="ECO:0000313" key="4">
    <source>
        <dbReference type="EMBL" id="GAA4287968.1"/>
    </source>
</evidence>